<dbReference type="PANTHER" id="PTHR31845:SF33">
    <property type="entry name" value="ZN(II)2CYS6 TRANSCRIPTION FACTOR (EUROFUNG)"/>
    <property type="match status" value="1"/>
</dbReference>
<feature type="compositionally biased region" description="Polar residues" evidence="6">
    <location>
        <begin position="86"/>
        <end position="96"/>
    </location>
</feature>
<keyword evidence="5" id="KW-0539">Nucleus</keyword>
<evidence type="ECO:0008006" key="9">
    <source>
        <dbReference type="Google" id="ProtNLM"/>
    </source>
</evidence>
<evidence type="ECO:0000256" key="3">
    <source>
        <dbReference type="ARBA" id="ARBA00023125"/>
    </source>
</evidence>
<gene>
    <name evidence="7" type="ORF">NW762_010590</name>
</gene>
<dbReference type="InterPro" id="IPR051089">
    <property type="entry name" value="prtT"/>
</dbReference>
<organism evidence="7 8">
    <name type="scientific">Fusarium torreyae</name>
    <dbReference type="NCBI Taxonomy" id="1237075"/>
    <lineage>
        <taxon>Eukaryota</taxon>
        <taxon>Fungi</taxon>
        <taxon>Dikarya</taxon>
        <taxon>Ascomycota</taxon>
        <taxon>Pezizomycotina</taxon>
        <taxon>Sordariomycetes</taxon>
        <taxon>Hypocreomycetidae</taxon>
        <taxon>Hypocreales</taxon>
        <taxon>Nectriaceae</taxon>
        <taxon>Fusarium</taxon>
    </lineage>
</organism>
<evidence type="ECO:0000256" key="5">
    <source>
        <dbReference type="ARBA" id="ARBA00023242"/>
    </source>
</evidence>
<dbReference type="AlphaFoldDB" id="A0A9W8RUG6"/>
<evidence type="ECO:0000256" key="6">
    <source>
        <dbReference type="SAM" id="MobiDB-lite"/>
    </source>
</evidence>
<dbReference type="GO" id="GO:0000976">
    <property type="term" value="F:transcription cis-regulatory region binding"/>
    <property type="evidence" value="ECO:0007669"/>
    <property type="project" value="TreeGrafter"/>
</dbReference>
<keyword evidence="8" id="KW-1185">Reference proteome</keyword>
<dbReference type="OrthoDB" id="4454541at2759"/>
<evidence type="ECO:0000256" key="2">
    <source>
        <dbReference type="ARBA" id="ARBA00023015"/>
    </source>
</evidence>
<dbReference type="CDD" id="cd12148">
    <property type="entry name" value="fungal_TF_MHR"/>
    <property type="match status" value="1"/>
</dbReference>
<dbReference type="EMBL" id="JAOQAZ010000024">
    <property type="protein sequence ID" value="KAJ4253432.1"/>
    <property type="molecule type" value="Genomic_DNA"/>
</dbReference>
<dbReference type="PANTHER" id="PTHR31845">
    <property type="entry name" value="FINGER DOMAIN PROTEIN, PUTATIVE-RELATED"/>
    <property type="match status" value="1"/>
</dbReference>
<comment type="subcellular location">
    <subcellularLocation>
        <location evidence="1">Nucleus</location>
    </subcellularLocation>
</comment>
<proteinExistence type="predicted"/>
<protein>
    <recommendedName>
        <fullName evidence="9">Transcription factor domain-containing protein</fullName>
    </recommendedName>
</protein>
<keyword evidence="3" id="KW-0238">DNA-binding</keyword>
<name>A0A9W8RUG6_9HYPO</name>
<feature type="region of interest" description="Disordered" evidence="6">
    <location>
        <begin position="86"/>
        <end position="105"/>
    </location>
</feature>
<dbReference type="Proteomes" id="UP001152049">
    <property type="component" value="Unassembled WGS sequence"/>
</dbReference>
<dbReference type="GO" id="GO:0005634">
    <property type="term" value="C:nucleus"/>
    <property type="evidence" value="ECO:0007669"/>
    <property type="project" value="UniProtKB-SubCell"/>
</dbReference>
<evidence type="ECO:0000256" key="1">
    <source>
        <dbReference type="ARBA" id="ARBA00004123"/>
    </source>
</evidence>
<reference evidence="7" key="1">
    <citation type="submission" date="2022-09" db="EMBL/GenBank/DDBJ databases">
        <title>Fusarium specimens isolated from Avocado Roots.</title>
        <authorList>
            <person name="Stajich J."/>
            <person name="Roper C."/>
            <person name="Heimlech-Rivalta G."/>
        </authorList>
    </citation>
    <scope>NUCLEOTIDE SEQUENCE</scope>
    <source>
        <strain evidence="7">CF00136</strain>
    </source>
</reference>
<keyword evidence="2" id="KW-0805">Transcription regulation</keyword>
<evidence type="ECO:0000313" key="7">
    <source>
        <dbReference type="EMBL" id="KAJ4253432.1"/>
    </source>
</evidence>
<comment type="caution">
    <text evidence="7">The sequence shown here is derived from an EMBL/GenBank/DDBJ whole genome shotgun (WGS) entry which is preliminary data.</text>
</comment>
<dbReference type="GO" id="GO:0000981">
    <property type="term" value="F:DNA-binding transcription factor activity, RNA polymerase II-specific"/>
    <property type="evidence" value="ECO:0007669"/>
    <property type="project" value="TreeGrafter"/>
</dbReference>
<evidence type="ECO:0000313" key="8">
    <source>
        <dbReference type="Proteomes" id="UP001152049"/>
    </source>
</evidence>
<evidence type="ECO:0000256" key="4">
    <source>
        <dbReference type="ARBA" id="ARBA00023163"/>
    </source>
</evidence>
<sequence>MLSLQKPCAFVEKPKEAHELKIEALEKEIELLRSRQTNDLPSTGYLPEIQRSLQFTTAFNNMDEPTDIGYTQIPMVSPQLAGSITTSPPVNAISSTRPHKRLRSSFETETPATANVWSADDLDDHESGIYFSAFFSGCDRYVPVFDARFDSKQDVRGRSDLLYTTICSIGCRVLNGTSSRWRALALRTQRMLNAAIANPLIGSLETVQALLVQACYARERALLISIATRMALDLGFPEAYDTLITQSVLREAQPGNGNEIAPEQDSMMMRKARVWLHLLVMSYILHVDAGGMPTVKFRGASRRCRILLQNPFSTGMDHYLFAQVELNVLRARIYASLPQGAGLDDGEIMNLVRDAKLDIDVWFNDWMRISEKHHQDMPWFAPNLSVQRCWADNMALCRAIRASGVENVNVMSPTQRSILLMAKESLNQHLDIIIKEPRVYLNGLRYAMDFVWAKNTFCCLLLLKLSALLADEHDRQSQEIGHKLVDKVNILLDELAKVATGGLKDDIRSNTSALYLQLLKLSIRKYKRWLDPDSEGYGEVASPADELETFLPEQFVFEWDFPGLTLFNSPIDETAWLSEFLAGTQEFGDNSSSINWALVDFAT</sequence>
<keyword evidence="4" id="KW-0804">Transcription</keyword>
<accession>A0A9W8RUG6</accession>